<keyword evidence="3" id="KW-1185">Reference proteome</keyword>
<protein>
    <submittedName>
        <fullName evidence="2">Uncharacterized protein</fullName>
    </submittedName>
</protein>
<proteinExistence type="predicted"/>
<dbReference type="AlphaFoldDB" id="A0A284R1K5"/>
<dbReference type="EMBL" id="FUEG01000003">
    <property type="protein sequence ID" value="SJL02582.1"/>
    <property type="molecule type" value="Genomic_DNA"/>
</dbReference>
<feature type="region of interest" description="Disordered" evidence="1">
    <location>
        <begin position="45"/>
        <end position="67"/>
    </location>
</feature>
<dbReference type="Proteomes" id="UP000219338">
    <property type="component" value="Unassembled WGS sequence"/>
</dbReference>
<organism evidence="2 3">
    <name type="scientific">Armillaria ostoyae</name>
    <name type="common">Armillaria root rot fungus</name>
    <dbReference type="NCBI Taxonomy" id="47428"/>
    <lineage>
        <taxon>Eukaryota</taxon>
        <taxon>Fungi</taxon>
        <taxon>Dikarya</taxon>
        <taxon>Basidiomycota</taxon>
        <taxon>Agaricomycotina</taxon>
        <taxon>Agaricomycetes</taxon>
        <taxon>Agaricomycetidae</taxon>
        <taxon>Agaricales</taxon>
        <taxon>Marasmiineae</taxon>
        <taxon>Physalacriaceae</taxon>
        <taxon>Armillaria</taxon>
    </lineage>
</organism>
<gene>
    <name evidence="2" type="ORF">ARMOST_05913</name>
</gene>
<name>A0A284R1K5_ARMOS</name>
<evidence type="ECO:0000313" key="3">
    <source>
        <dbReference type="Proteomes" id="UP000219338"/>
    </source>
</evidence>
<dbReference type="OrthoDB" id="2955946at2759"/>
<reference evidence="3" key="1">
    <citation type="journal article" date="2017" name="Nat. Ecol. Evol.">
        <title>Genome expansion and lineage-specific genetic innovations in the forest pathogenic fungi Armillaria.</title>
        <authorList>
            <person name="Sipos G."/>
            <person name="Prasanna A.N."/>
            <person name="Walter M.C."/>
            <person name="O'Connor E."/>
            <person name="Balint B."/>
            <person name="Krizsan K."/>
            <person name="Kiss B."/>
            <person name="Hess J."/>
            <person name="Varga T."/>
            <person name="Slot J."/>
            <person name="Riley R."/>
            <person name="Boka B."/>
            <person name="Rigling D."/>
            <person name="Barry K."/>
            <person name="Lee J."/>
            <person name="Mihaltcheva S."/>
            <person name="LaButti K."/>
            <person name="Lipzen A."/>
            <person name="Waldron R."/>
            <person name="Moloney N.M."/>
            <person name="Sperisen C."/>
            <person name="Kredics L."/>
            <person name="Vagvoelgyi C."/>
            <person name="Patrignani A."/>
            <person name="Fitzpatrick D."/>
            <person name="Nagy I."/>
            <person name="Doyle S."/>
            <person name="Anderson J.B."/>
            <person name="Grigoriev I.V."/>
            <person name="Gueldener U."/>
            <person name="Muensterkoetter M."/>
            <person name="Nagy L.G."/>
        </authorList>
    </citation>
    <scope>NUCLEOTIDE SEQUENCE [LARGE SCALE GENOMIC DNA]</scope>
    <source>
        <strain evidence="3">C18/9</strain>
    </source>
</reference>
<sequence length="271" mass="29764">MSDRVKGWLGFRRQTLTSDTVNRASGGHSPDSPFSTVPLQASSVQSFMEDNSQPQSNPARSEIDERHRKPLSAVADEMVKQMEDLSANWELSRILPPRPSADRDPSELQLTEAWRKLQEYSQLNILSPTAEATATATAEVGGLGVIVAMLALLRVVVNKVQQHIGEDAGYSRVLIRVNNLLDSFDKILHVVETHIVVQCQFVLDDLAEAIVCVIDEVATPSEMHSNTVCAVPTRISVAEKAVDQAEAQFNRMLTLCVLLHLKTLRAGTGVD</sequence>
<evidence type="ECO:0000313" key="2">
    <source>
        <dbReference type="EMBL" id="SJL02582.1"/>
    </source>
</evidence>
<feature type="compositionally biased region" description="Polar residues" evidence="1">
    <location>
        <begin position="45"/>
        <end position="59"/>
    </location>
</feature>
<accession>A0A284R1K5</accession>
<evidence type="ECO:0000256" key="1">
    <source>
        <dbReference type="SAM" id="MobiDB-lite"/>
    </source>
</evidence>